<sequence length="152" mass="17588">MAVHDPKRADLYPYAGLDLSQPEFTKFADRMYRFVAPGFRGMAETKLFERGFAKYAAAHGVEVQFESLQGDASYEEARNMIHRYIDAGISVQYLLLRHTNPLFDEIEWHWFTITGYQGDEIIYSTWGERRTADLKLLWDTGHQEKGGIIAVF</sequence>
<accession>A0A645G0A5</accession>
<gene>
    <name evidence="1" type="ORF">SDC9_166708</name>
</gene>
<evidence type="ECO:0008006" key="2">
    <source>
        <dbReference type="Google" id="ProtNLM"/>
    </source>
</evidence>
<name>A0A645G0A5_9ZZZZ</name>
<proteinExistence type="predicted"/>
<dbReference type="EMBL" id="VSSQ01066884">
    <property type="protein sequence ID" value="MPN19340.1"/>
    <property type="molecule type" value="Genomic_DNA"/>
</dbReference>
<organism evidence="1">
    <name type="scientific">bioreactor metagenome</name>
    <dbReference type="NCBI Taxonomy" id="1076179"/>
    <lineage>
        <taxon>unclassified sequences</taxon>
        <taxon>metagenomes</taxon>
        <taxon>ecological metagenomes</taxon>
    </lineage>
</organism>
<protein>
    <recommendedName>
        <fullName evidence="2">Peptidase C39-like domain-containing protein</fullName>
    </recommendedName>
</protein>
<evidence type="ECO:0000313" key="1">
    <source>
        <dbReference type="EMBL" id="MPN19340.1"/>
    </source>
</evidence>
<comment type="caution">
    <text evidence="1">The sequence shown here is derived from an EMBL/GenBank/DDBJ whole genome shotgun (WGS) entry which is preliminary data.</text>
</comment>
<dbReference type="AlphaFoldDB" id="A0A645G0A5"/>
<reference evidence="1" key="1">
    <citation type="submission" date="2019-08" db="EMBL/GenBank/DDBJ databases">
        <authorList>
            <person name="Kucharzyk K."/>
            <person name="Murdoch R.W."/>
            <person name="Higgins S."/>
            <person name="Loffler F."/>
        </authorList>
    </citation>
    <scope>NUCLEOTIDE SEQUENCE</scope>
</reference>